<feature type="region of interest" description="Disordered" evidence="2">
    <location>
        <begin position="148"/>
        <end position="170"/>
    </location>
</feature>
<dbReference type="Proteomes" id="UP000253153">
    <property type="component" value="Unassembled WGS sequence"/>
</dbReference>
<reference evidence="3 4" key="1">
    <citation type="submission" date="2018-06" db="EMBL/GenBank/DDBJ databases">
        <title>Fusarium incarnatum-equiseti species complex species 28.</title>
        <authorList>
            <person name="Gardiner D.M."/>
        </authorList>
    </citation>
    <scope>NUCLEOTIDE SEQUENCE [LARGE SCALE GENOMIC DNA]</scope>
    <source>
        <strain evidence="3 4">FIESC_28</strain>
    </source>
</reference>
<dbReference type="GeneID" id="42000947"/>
<protein>
    <submittedName>
        <fullName evidence="3">Uncharacterized protein</fullName>
    </submittedName>
</protein>
<accession>A0A366QIP4</accession>
<evidence type="ECO:0000256" key="2">
    <source>
        <dbReference type="SAM" id="MobiDB-lite"/>
    </source>
</evidence>
<name>A0A366QIP4_9HYPO</name>
<dbReference type="EMBL" id="QKXC01000413">
    <property type="protein sequence ID" value="RBR04602.1"/>
    <property type="molecule type" value="Genomic_DNA"/>
</dbReference>
<comment type="caution">
    <text evidence="3">The sequence shown here is derived from an EMBL/GenBank/DDBJ whole genome shotgun (WGS) entry which is preliminary data.</text>
</comment>
<keyword evidence="4" id="KW-1185">Reference proteome</keyword>
<proteinExistence type="predicted"/>
<organism evidence="3 4">
    <name type="scientific">Fusarium coffeatum</name>
    <dbReference type="NCBI Taxonomy" id="231269"/>
    <lineage>
        <taxon>Eukaryota</taxon>
        <taxon>Fungi</taxon>
        <taxon>Dikarya</taxon>
        <taxon>Ascomycota</taxon>
        <taxon>Pezizomycotina</taxon>
        <taxon>Sordariomycetes</taxon>
        <taxon>Hypocreomycetidae</taxon>
        <taxon>Hypocreales</taxon>
        <taxon>Nectriaceae</taxon>
        <taxon>Fusarium</taxon>
        <taxon>Fusarium incarnatum-equiseti species complex</taxon>
    </lineage>
</organism>
<evidence type="ECO:0000256" key="1">
    <source>
        <dbReference type="SAM" id="Coils"/>
    </source>
</evidence>
<feature type="compositionally biased region" description="Basic and acidic residues" evidence="2">
    <location>
        <begin position="148"/>
        <end position="163"/>
    </location>
</feature>
<dbReference type="AlphaFoldDB" id="A0A366QIP4"/>
<evidence type="ECO:0000313" key="4">
    <source>
        <dbReference type="Proteomes" id="UP000253153"/>
    </source>
</evidence>
<gene>
    <name evidence="3" type="ORF">FIESC28_11529</name>
</gene>
<dbReference type="OrthoDB" id="5104725at2759"/>
<dbReference type="RefSeq" id="XP_031010289.1">
    <property type="nucleotide sequence ID" value="XM_031165651.1"/>
</dbReference>
<evidence type="ECO:0000313" key="3">
    <source>
        <dbReference type="EMBL" id="RBR04602.1"/>
    </source>
</evidence>
<keyword evidence="1" id="KW-0175">Coiled coil</keyword>
<sequence>MATSKNIDGDEISELKSDAFAVSAKNLSCVEEFGRKWHDRGIKAGVTQARTKVEDGTSASLMENARETIAALAARNKELEKQVKELNYYKDIALDAHDIVTSSGSMAWHILETEKAYMRPESFNNLRGIAADLKTARSRCKAMFNHASEKARGYSDDSPDVERKNKRQRI</sequence>
<feature type="coiled-coil region" evidence="1">
    <location>
        <begin position="62"/>
        <end position="89"/>
    </location>
</feature>